<proteinExistence type="predicted"/>
<dbReference type="InterPro" id="IPR038241">
    <property type="entry name" value="GhoS_sf"/>
</dbReference>
<dbReference type="GO" id="GO:0004521">
    <property type="term" value="F:RNA endonuclease activity"/>
    <property type="evidence" value="ECO:0007669"/>
    <property type="project" value="InterPro"/>
</dbReference>
<reference evidence="1" key="1">
    <citation type="submission" date="2020-06" db="EMBL/GenBank/DDBJ databases">
        <authorList>
            <person name="Dong N."/>
        </authorList>
    </citation>
    <scope>NUCLEOTIDE SEQUENCE</scope>
    <source>
        <strain evidence="1">R655-4</strain>
    </source>
</reference>
<evidence type="ECO:0000313" key="2">
    <source>
        <dbReference type="Proteomes" id="UP001170959"/>
    </source>
</evidence>
<dbReference type="Gene3D" id="3.30.70.2360">
    <property type="match status" value="1"/>
</dbReference>
<dbReference type="AlphaFoldDB" id="A0AAJ1QBN2"/>
<dbReference type="Proteomes" id="UP001170959">
    <property type="component" value="Unassembled WGS sequence"/>
</dbReference>
<comment type="caution">
    <text evidence="1">The sequence shown here is derived from an EMBL/GenBank/DDBJ whole genome shotgun (WGS) entry which is preliminary data.</text>
</comment>
<sequence>MAEFITRVELTDANSDDYSTLHEEMDNEGFTKTIKDGNGIEYKLPDATYSYVSSVLNKSDVLQKAKKAASKTNKSYKILVTQSAGSTWIYLDKVK</sequence>
<gene>
    <name evidence="1" type="primary">ghoS</name>
    <name evidence="1" type="ORF">HX001_01080</name>
</gene>
<organism evidence="1 2">
    <name type="scientific">Empedobacter brevis</name>
    <dbReference type="NCBI Taxonomy" id="247"/>
    <lineage>
        <taxon>Bacteria</taxon>
        <taxon>Pseudomonadati</taxon>
        <taxon>Bacteroidota</taxon>
        <taxon>Flavobacteriia</taxon>
        <taxon>Flavobacteriales</taxon>
        <taxon>Weeksellaceae</taxon>
        <taxon>Empedobacter</taxon>
    </lineage>
</organism>
<dbReference type="RefSeq" id="WP_286491467.1">
    <property type="nucleotide sequence ID" value="NZ_JACAGJ010000001.1"/>
</dbReference>
<name>A0AAJ1QBN2_9FLAO</name>
<evidence type="ECO:0000313" key="1">
    <source>
        <dbReference type="EMBL" id="MDM1071081.1"/>
    </source>
</evidence>
<accession>A0AAJ1QBN2</accession>
<dbReference type="EMBL" id="JACAGJ010000001">
    <property type="protein sequence ID" value="MDM1071081.1"/>
    <property type="molecule type" value="Genomic_DNA"/>
</dbReference>
<protein>
    <submittedName>
        <fullName evidence="1">Type V toxin-antitoxin system endoribonuclease antitoxin GhoS</fullName>
    </submittedName>
</protein>
<reference evidence="1" key="2">
    <citation type="journal article" date="2022" name="Sci. Total Environ.">
        <title>Prevalence, transmission, and molecular epidemiology of tet(X)-positive bacteria among humans, animals, and environmental niches in China: An epidemiological, and genomic-based study.</title>
        <authorList>
            <person name="Dong N."/>
            <person name="Zeng Y."/>
            <person name="Cai C."/>
            <person name="Sun C."/>
            <person name="Lu J."/>
            <person name="Liu C."/>
            <person name="Zhou H."/>
            <person name="Sun Q."/>
            <person name="Shu L."/>
            <person name="Wang H."/>
            <person name="Wang Y."/>
            <person name="Wang S."/>
            <person name="Wu C."/>
            <person name="Chan E.W."/>
            <person name="Chen G."/>
            <person name="Shen Z."/>
            <person name="Chen S."/>
            <person name="Zhang R."/>
        </authorList>
    </citation>
    <scope>NUCLEOTIDE SEQUENCE</scope>
    <source>
        <strain evidence="1">R655-4</strain>
    </source>
</reference>